<keyword evidence="2" id="KW-1185">Reference proteome</keyword>
<dbReference type="AlphaFoldDB" id="A0A371GC06"/>
<evidence type="ECO:0000313" key="2">
    <source>
        <dbReference type="Proteomes" id="UP000257109"/>
    </source>
</evidence>
<feature type="non-terminal residue" evidence="1">
    <location>
        <position position="1"/>
    </location>
</feature>
<protein>
    <submittedName>
        <fullName evidence="1">Uncharacterized protein</fullName>
    </submittedName>
</protein>
<name>A0A371GC06_MUCPR</name>
<comment type="caution">
    <text evidence="1">The sequence shown here is derived from an EMBL/GenBank/DDBJ whole genome shotgun (WGS) entry which is preliminary data.</text>
</comment>
<organism evidence="1 2">
    <name type="scientific">Mucuna pruriens</name>
    <name type="common">Velvet bean</name>
    <name type="synonym">Dolichos pruriens</name>
    <dbReference type="NCBI Taxonomy" id="157652"/>
    <lineage>
        <taxon>Eukaryota</taxon>
        <taxon>Viridiplantae</taxon>
        <taxon>Streptophyta</taxon>
        <taxon>Embryophyta</taxon>
        <taxon>Tracheophyta</taxon>
        <taxon>Spermatophyta</taxon>
        <taxon>Magnoliopsida</taxon>
        <taxon>eudicotyledons</taxon>
        <taxon>Gunneridae</taxon>
        <taxon>Pentapetalae</taxon>
        <taxon>rosids</taxon>
        <taxon>fabids</taxon>
        <taxon>Fabales</taxon>
        <taxon>Fabaceae</taxon>
        <taxon>Papilionoideae</taxon>
        <taxon>50 kb inversion clade</taxon>
        <taxon>NPAAA clade</taxon>
        <taxon>indigoferoid/millettioid clade</taxon>
        <taxon>Phaseoleae</taxon>
        <taxon>Mucuna</taxon>
    </lineage>
</organism>
<dbReference type="EMBL" id="QJKJ01006066">
    <property type="protein sequence ID" value="RDX88061.1"/>
    <property type="molecule type" value="Genomic_DNA"/>
</dbReference>
<accession>A0A371GC06</accession>
<dbReference type="Proteomes" id="UP000257109">
    <property type="component" value="Unassembled WGS sequence"/>
</dbReference>
<evidence type="ECO:0000313" key="1">
    <source>
        <dbReference type="EMBL" id="RDX88061.1"/>
    </source>
</evidence>
<dbReference type="OrthoDB" id="1739755at2759"/>
<proteinExistence type="predicted"/>
<gene>
    <name evidence="1" type="ORF">CR513_30403</name>
</gene>
<reference evidence="1" key="1">
    <citation type="submission" date="2018-05" db="EMBL/GenBank/DDBJ databases">
        <title>Draft genome of Mucuna pruriens seed.</title>
        <authorList>
            <person name="Nnadi N.E."/>
            <person name="Vos R."/>
            <person name="Hasami M.H."/>
            <person name="Devisetty U.K."/>
            <person name="Aguiy J.C."/>
        </authorList>
    </citation>
    <scope>NUCLEOTIDE SEQUENCE [LARGE SCALE GENOMIC DNA]</scope>
    <source>
        <strain evidence="1">JCA_2017</strain>
    </source>
</reference>
<sequence length="123" mass="13868">MLLLQEFDVEIRDKKGAKNVVADHLSRLEREAGLMLIGDEFSDEQILWMTHATPWYANIYNFLVTSTYPIGASKVAKERLESDAKLCNDQSPRSSQSSTSIMQQSMEAIMDLIEQPEKSSIVG</sequence>